<organism evidence="2 3">
    <name type="scientific">Desulfocurvibacter africanus PCS</name>
    <dbReference type="NCBI Taxonomy" id="1262666"/>
    <lineage>
        <taxon>Bacteria</taxon>
        <taxon>Pseudomonadati</taxon>
        <taxon>Thermodesulfobacteriota</taxon>
        <taxon>Desulfovibrionia</taxon>
        <taxon>Desulfovibrionales</taxon>
        <taxon>Desulfovibrionaceae</taxon>
        <taxon>Desulfocurvibacter</taxon>
    </lineage>
</organism>
<accession>M5PQJ5</accession>
<feature type="transmembrane region" description="Helical" evidence="1">
    <location>
        <begin position="6"/>
        <end position="33"/>
    </location>
</feature>
<keyword evidence="1" id="KW-1133">Transmembrane helix</keyword>
<dbReference type="Pfam" id="PF07784">
    <property type="entry name" value="DUF1622"/>
    <property type="match status" value="1"/>
</dbReference>
<protein>
    <submittedName>
        <fullName evidence="2">Putative membrane protein</fullName>
    </submittedName>
</protein>
<dbReference type="PANTHER" id="PTHR38468">
    <property type="entry name" value="SLL0939 PROTEIN"/>
    <property type="match status" value="1"/>
</dbReference>
<comment type="caution">
    <text evidence="2">The sequence shown here is derived from an EMBL/GenBank/DDBJ whole genome shotgun (WGS) entry which is preliminary data.</text>
</comment>
<sequence length="120" mass="13044">MDMEHFVEMIVIALEASGIAVIVLGTLVLVWRYATGILRGAPASNAYHVLRRNLGRVILLGLEFLVAADIINTVSVRPSFQDLGVLGLLVVIRTFLSFALEIEINGRLPWKMGSDASPGL</sequence>
<dbReference type="OrthoDB" id="9812897at2"/>
<dbReference type="EMBL" id="AOSV01000030">
    <property type="protein sequence ID" value="EMG36354.1"/>
    <property type="molecule type" value="Genomic_DNA"/>
</dbReference>
<feature type="transmembrane region" description="Helical" evidence="1">
    <location>
        <begin position="83"/>
        <end position="102"/>
    </location>
</feature>
<gene>
    <name evidence="2" type="ORF">PCS_02857</name>
</gene>
<dbReference type="Proteomes" id="UP000011922">
    <property type="component" value="Unassembled WGS sequence"/>
</dbReference>
<dbReference type="InterPro" id="IPR012427">
    <property type="entry name" value="DUF1622"/>
</dbReference>
<reference evidence="2 3" key="1">
    <citation type="journal article" date="2013" name="Genome Announc.">
        <title>Draft Genome Sequence for Desulfovibrio africanus Strain PCS.</title>
        <authorList>
            <person name="Brown S.D."/>
            <person name="Utturkar S.M."/>
            <person name="Arkin A.P."/>
            <person name="Deutschbauer A.M."/>
            <person name="Elias D.A."/>
            <person name="Hazen T.C."/>
            <person name="Chakraborty R."/>
        </authorList>
    </citation>
    <scope>NUCLEOTIDE SEQUENCE [LARGE SCALE GENOMIC DNA]</scope>
    <source>
        <strain evidence="2 3">PCS</strain>
    </source>
</reference>
<keyword evidence="1" id="KW-0812">Transmembrane</keyword>
<evidence type="ECO:0000313" key="2">
    <source>
        <dbReference type="EMBL" id="EMG36354.1"/>
    </source>
</evidence>
<keyword evidence="1" id="KW-0472">Membrane</keyword>
<evidence type="ECO:0000313" key="3">
    <source>
        <dbReference type="Proteomes" id="UP000011922"/>
    </source>
</evidence>
<name>M5PQJ5_DESAF</name>
<proteinExistence type="predicted"/>
<dbReference type="AlphaFoldDB" id="M5PQJ5"/>
<dbReference type="PANTHER" id="PTHR38468:SF1">
    <property type="entry name" value="SLL0939 PROTEIN"/>
    <property type="match status" value="1"/>
</dbReference>
<feature type="transmembrane region" description="Helical" evidence="1">
    <location>
        <begin position="54"/>
        <end position="71"/>
    </location>
</feature>
<evidence type="ECO:0000256" key="1">
    <source>
        <dbReference type="SAM" id="Phobius"/>
    </source>
</evidence>
<dbReference type="PATRIC" id="fig|1262666.3.peg.2890"/>